<dbReference type="Pfam" id="PF14712">
    <property type="entry name" value="Snapin_Pallidin"/>
    <property type="match status" value="1"/>
</dbReference>
<keyword evidence="3" id="KW-1185">Reference proteome</keyword>
<dbReference type="Proteomes" id="UP000007635">
    <property type="component" value="Chromosome II"/>
</dbReference>
<reference evidence="2" key="2">
    <citation type="submission" date="2025-08" db="UniProtKB">
        <authorList>
            <consortium name="Ensembl"/>
        </authorList>
    </citation>
    <scope>IDENTIFICATION</scope>
</reference>
<proteinExistence type="predicted"/>
<feature type="compositionally biased region" description="Basic and acidic residues" evidence="1">
    <location>
        <begin position="172"/>
        <end position="193"/>
    </location>
</feature>
<dbReference type="AlphaFoldDB" id="A0AAQ4RUI0"/>
<evidence type="ECO:0000313" key="2">
    <source>
        <dbReference type="Ensembl" id="ENSGACP00000067364.1"/>
    </source>
</evidence>
<sequence length="201" mass="23452">MTAVSRMMRNVVKRTRMEKMESGSARPSHMEGEEIEDEGPSLQREPPHSEDLQLAQQDSWRAESSAPAERVYVDKKAVDKLTEGLLSHYLPDLHNSKGVLQELTQNQLILLDTLDQEVTKFRDCNSLLDLNSLFTEAKVYHNRLVNIRKEMIMLHEKTTKLKKRALKVQQQKQKEALEKEHQREKELERERQLIAKPAKRT</sequence>
<evidence type="ECO:0000313" key="3">
    <source>
        <dbReference type="Proteomes" id="UP000007635"/>
    </source>
</evidence>
<dbReference type="Ensembl" id="ENSGACT00000081767.1">
    <property type="protein sequence ID" value="ENSGACP00000067364.1"/>
    <property type="gene ID" value="ENSGACG00000027931.1"/>
</dbReference>
<reference evidence="2" key="3">
    <citation type="submission" date="2025-09" db="UniProtKB">
        <authorList>
            <consortium name="Ensembl"/>
        </authorList>
    </citation>
    <scope>IDENTIFICATION</scope>
</reference>
<accession>A0AAQ4RUI0</accession>
<dbReference type="InterPro" id="IPR028119">
    <property type="entry name" value="Snapin/Pallidin/Snn1"/>
</dbReference>
<reference evidence="2 3" key="1">
    <citation type="journal article" date="2021" name="G3 (Bethesda)">
        <title>Improved contiguity of the threespine stickleback genome using long-read sequencing.</title>
        <authorList>
            <person name="Nath S."/>
            <person name="Shaw D.E."/>
            <person name="White M.A."/>
        </authorList>
    </citation>
    <scope>NUCLEOTIDE SEQUENCE [LARGE SCALE GENOMIC DNA]</scope>
    <source>
        <strain evidence="2 3">Lake Benthic</strain>
    </source>
</reference>
<name>A0AAQ4RUI0_GASAC</name>
<dbReference type="PANTHER" id="PTHR31328">
    <property type="entry name" value="BIOGENESIS OF LYSOSOME-RELATED ORGANELLES COMPLEX 1 SUBUNIT 6"/>
    <property type="match status" value="1"/>
</dbReference>
<dbReference type="GO" id="GO:0031083">
    <property type="term" value="C:BLOC-1 complex"/>
    <property type="evidence" value="ECO:0007669"/>
    <property type="project" value="TreeGrafter"/>
</dbReference>
<feature type="region of interest" description="Disordered" evidence="1">
    <location>
        <begin position="1"/>
        <end position="67"/>
    </location>
</feature>
<dbReference type="GeneTree" id="ENSGT00510000047812"/>
<organism evidence="2 3">
    <name type="scientific">Gasterosteus aculeatus aculeatus</name>
    <name type="common">three-spined stickleback</name>
    <dbReference type="NCBI Taxonomy" id="481459"/>
    <lineage>
        <taxon>Eukaryota</taxon>
        <taxon>Metazoa</taxon>
        <taxon>Chordata</taxon>
        <taxon>Craniata</taxon>
        <taxon>Vertebrata</taxon>
        <taxon>Euteleostomi</taxon>
        <taxon>Actinopterygii</taxon>
        <taxon>Neopterygii</taxon>
        <taxon>Teleostei</taxon>
        <taxon>Neoteleostei</taxon>
        <taxon>Acanthomorphata</taxon>
        <taxon>Eupercaria</taxon>
        <taxon>Perciformes</taxon>
        <taxon>Cottioidei</taxon>
        <taxon>Gasterosteales</taxon>
        <taxon>Gasterosteidae</taxon>
        <taxon>Gasterosteus</taxon>
    </lineage>
</organism>
<protein>
    <submittedName>
        <fullName evidence="2">Biogenesis of lysosomal organelles complex-1, subunit 6, pallidin</fullName>
    </submittedName>
</protein>
<dbReference type="GO" id="GO:0030133">
    <property type="term" value="C:transport vesicle"/>
    <property type="evidence" value="ECO:0007669"/>
    <property type="project" value="TreeGrafter"/>
</dbReference>
<dbReference type="PANTHER" id="PTHR31328:SF2">
    <property type="entry name" value="BIOGENESIS OF LYSOSOME-RELATED ORGANELLES COMPLEX 1 SUBUNIT 6"/>
    <property type="match status" value="1"/>
</dbReference>
<feature type="region of interest" description="Disordered" evidence="1">
    <location>
        <begin position="172"/>
        <end position="201"/>
    </location>
</feature>
<evidence type="ECO:0000256" key="1">
    <source>
        <dbReference type="SAM" id="MobiDB-lite"/>
    </source>
</evidence>